<dbReference type="SUPFAM" id="SSF89372">
    <property type="entry name" value="Fucose-specific lectin"/>
    <property type="match status" value="1"/>
</dbReference>
<evidence type="ECO:0000313" key="5">
    <source>
        <dbReference type="Proteomes" id="UP000533017"/>
    </source>
</evidence>
<evidence type="ECO:0008006" key="6">
    <source>
        <dbReference type="Google" id="ProtNLM"/>
    </source>
</evidence>
<evidence type="ECO:0000313" key="3">
    <source>
        <dbReference type="EMBL" id="SFH64532.1"/>
    </source>
</evidence>
<feature type="region of interest" description="Disordered" evidence="1">
    <location>
        <begin position="334"/>
        <end position="354"/>
    </location>
</feature>
<dbReference type="InterPro" id="IPR028994">
    <property type="entry name" value="Integrin_alpha_N"/>
</dbReference>
<dbReference type="Gene3D" id="2.120.10.70">
    <property type="entry name" value="Fucose-specific lectin"/>
    <property type="match status" value="1"/>
</dbReference>
<proteinExistence type="predicted"/>
<dbReference type="EMBL" id="FOOI01000026">
    <property type="protein sequence ID" value="SFH64532.1"/>
    <property type="molecule type" value="Genomic_DNA"/>
</dbReference>
<organism evidence="3 4">
    <name type="scientific">Actinopolymorpha cephalotaxi</name>
    <dbReference type="NCBI Taxonomy" id="504797"/>
    <lineage>
        <taxon>Bacteria</taxon>
        <taxon>Bacillati</taxon>
        <taxon>Actinomycetota</taxon>
        <taxon>Actinomycetes</taxon>
        <taxon>Propionibacteriales</taxon>
        <taxon>Actinopolymorphaceae</taxon>
        <taxon>Actinopolymorpha</taxon>
    </lineage>
</organism>
<evidence type="ECO:0000313" key="4">
    <source>
        <dbReference type="Proteomes" id="UP000199052"/>
    </source>
</evidence>
<protein>
    <recommendedName>
        <fullName evidence="6">Repeat domain-containing protein</fullName>
    </recommendedName>
</protein>
<dbReference type="Proteomes" id="UP000199052">
    <property type="component" value="Unassembled WGS sequence"/>
</dbReference>
<dbReference type="Proteomes" id="UP000533017">
    <property type="component" value="Unassembled WGS sequence"/>
</dbReference>
<name>A0A1I3BQI2_9ACTN</name>
<evidence type="ECO:0000313" key="2">
    <source>
        <dbReference type="EMBL" id="NYH83781.1"/>
    </source>
</evidence>
<sequence>MSGLTFLSWVREGLGASGSGTDPLIGSLPARGTVTVKVRINDRPEVEVPTRLYGPGDVAGIDPRQVLRTDPPAGTDGFEPHLFAQVEFDRPDLPWMFSPAAPTGEERLRPWLVMVVVEADRATVVPDPNGGLPRLVCAPEDLPDLSESWAWAHAQVVTDGNLDDATVDGLLAEAPERTLSRLVCPKRLDSHVAYVAAVVPAFEAGRLAGLGEPVEGPDATELRPAWPPVSAQAGWALPAYHHWTFVTGERGDFESLVGRLVPRALPGKIGVRELDAGSAGSGLPELPADDSHRVVDFEGPLRSVGTRPRTWDENTRRAFESAYDRVLATAPDRLSPPSYGDQLAGRSGVPGDGEPPLWLRDLNVDPRHRAAAALGAEVVRRHQEDLVAAAWDQAAEVRQANEALRQGQLARELSDSIYRRRLGVTANPADGLDDPHLLQVAAPARHDVVVGDATVGDELTGNREAEAAVSPAFRRLSRPGGPVDRRKSGESGDLGTTALQALASRDVTATPALRTPPGLLGFEDFSDSETFDHLRGERLTPRWWEQDPQLPRDEPGAYSPPLSRVGAPMGGRVFVVTVDGRLMSRVENDVHVGWVDHGRPPDAAINSDPVGIRDLHAFVTGGNGALYECGWDGERWGWISHGTPPGTTIGWAFGLATSAWDSRPLSGGLAQTGTFDSVWCVGANGVLYERKVGGGGSVWVTHGTPPGTLCQSGPSVLSWWRLAVADSEGRLQEYRNSGNGWVWTSHGKPSTYVRVTGRIAEVGTYLAAMATDGKLYLTMRVILMGDLWLAQSPPQPAGALLGRAPDGSLLVKSTAQTVMALAAGGSWQTPSGPPPTDPAWGMQAVIAGADVYGVGQSRLVRLLRGGAPTWQDLGQPVFGGRGHPDATPSAHIRWRPRLGFMSNLVIGHVDNPGGVNPAYVRFGRDVGFDGEVRGGWELRPALPYRVGDPTQGFALAVADLDGNSGRPDLLQFWIEEIPGYGNFGKWRIGRNLDADGNPAYWTDERRMPTPMSTFYGSSGALSISYRVENGTATLADLDGDGRQELVVVYVSGAPADRRLYLRIGWRINPDSGAAEGGWSESVEVPWETRTAATAPPVVGMGVSVDDLNGDLRPELTVLLMEQVGGAVRASYRIGWQLNARGKVTGGWSPIKQIPGSFGASVAGAGIAVADVSGTAQPDLVVFHLENPEMDNRAYYRIGWDCNAAGDPARWGPATPIHAGGWFGWENQGGSIAIADLDNALLGQKREMATRFRTATLANLTAVHRAQEVAAADDEQALALGRIAGDVRQALVPDLTVTARVTSRLTGIDLADAELTDPLGQLLVPPRFGQPMSELLAELGQEHLLPGAGNVPLDTVTLLRANPAFVEAFLVGANHELGRELLWREFPTDRRATAFREFWDSRGADGTTGDTADIPPVAQWPGSAHLGQVATTGAGNGAVLLVRGEVVRRFPSLGLHARRALPPAVPGGPVRLGSERQEPAFQGMLEPDILFVGFPFTVEQARGGAGDPGWFFVFEEQPSAPRFGMDVPPDKDPGYGTAPATWRDLSWAAVAGDQQALDHLGHVPVLHAPFGMPERPLATDSEAPSVTWGHNSAHMAHIHLQQPVRVAYHATALLPPGVGDGWRITHVRRRTAGDPQTRIRAVAGRYPDGTWWRASVDEVVAAIARRERFYVEEPTGDPVDVVVSHTHLGRSYLRTRADGDAPNNLLSLPPIPADIS</sequence>
<accession>A0A1I3BQI2</accession>
<reference evidence="3 4" key="1">
    <citation type="submission" date="2016-10" db="EMBL/GenBank/DDBJ databases">
        <authorList>
            <person name="de Groot N.N."/>
        </authorList>
    </citation>
    <scope>NUCLEOTIDE SEQUENCE [LARGE SCALE GENOMIC DNA]</scope>
    <source>
        <strain evidence="3 4">CPCC 202808</strain>
    </source>
</reference>
<gene>
    <name evidence="2" type="ORF">FHR37_002632</name>
    <name evidence="3" type="ORF">SAMN05421678_1268</name>
</gene>
<feature type="region of interest" description="Disordered" evidence="1">
    <location>
        <begin position="475"/>
        <end position="494"/>
    </location>
</feature>
<evidence type="ECO:0000256" key="1">
    <source>
        <dbReference type="SAM" id="MobiDB-lite"/>
    </source>
</evidence>
<dbReference type="SUPFAM" id="SSF69318">
    <property type="entry name" value="Integrin alpha N-terminal domain"/>
    <property type="match status" value="1"/>
</dbReference>
<dbReference type="Pfam" id="PF13031">
    <property type="entry name" value="DUF3892"/>
    <property type="match status" value="1"/>
</dbReference>
<reference evidence="2 5" key="2">
    <citation type="submission" date="2020-07" db="EMBL/GenBank/DDBJ databases">
        <title>Sequencing the genomes of 1000 actinobacteria strains.</title>
        <authorList>
            <person name="Klenk H.-P."/>
        </authorList>
    </citation>
    <scope>NUCLEOTIDE SEQUENCE [LARGE SCALE GENOMIC DNA]</scope>
    <source>
        <strain evidence="2 5">DSM 45117</strain>
    </source>
</reference>
<dbReference type="STRING" id="504797.SAMN05421678_1268"/>
<dbReference type="EMBL" id="JACBZA010000001">
    <property type="protein sequence ID" value="NYH83781.1"/>
    <property type="molecule type" value="Genomic_DNA"/>
</dbReference>
<dbReference type="RefSeq" id="WP_139239238.1">
    <property type="nucleotide sequence ID" value="NZ_FOOI01000026.1"/>
</dbReference>
<dbReference type="OrthoDB" id="9816502at2"/>
<dbReference type="InterPro" id="IPR024997">
    <property type="entry name" value="DUF3892"/>
</dbReference>
<keyword evidence="5" id="KW-1185">Reference proteome</keyword>